<keyword evidence="3" id="KW-1185">Reference proteome</keyword>
<organism evidence="2 3">
    <name type="scientific">Pleurodeles waltl</name>
    <name type="common">Iberian ribbed newt</name>
    <dbReference type="NCBI Taxonomy" id="8319"/>
    <lineage>
        <taxon>Eukaryota</taxon>
        <taxon>Metazoa</taxon>
        <taxon>Chordata</taxon>
        <taxon>Craniata</taxon>
        <taxon>Vertebrata</taxon>
        <taxon>Euteleostomi</taxon>
        <taxon>Amphibia</taxon>
        <taxon>Batrachia</taxon>
        <taxon>Caudata</taxon>
        <taxon>Salamandroidea</taxon>
        <taxon>Salamandridae</taxon>
        <taxon>Pleurodelinae</taxon>
        <taxon>Pleurodeles</taxon>
    </lineage>
</organism>
<protein>
    <submittedName>
        <fullName evidence="2">Uncharacterized protein</fullName>
    </submittedName>
</protein>
<evidence type="ECO:0000313" key="2">
    <source>
        <dbReference type="EMBL" id="KAJ1165820.1"/>
    </source>
</evidence>
<feature type="region of interest" description="Disordered" evidence="1">
    <location>
        <begin position="1"/>
        <end position="129"/>
    </location>
</feature>
<dbReference type="Proteomes" id="UP001066276">
    <property type="component" value="Chromosome 4_2"/>
</dbReference>
<dbReference type="AlphaFoldDB" id="A0AAV7SNW8"/>
<name>A0AAV7SNW8_PLEWA</name>
<gene>
    <name evidence="2" type="ORF">NDU88_006237</name>
</gene>
<reference evidence="2" key="1">
    <citation type="journal article" date="2022" name="bioRxiv">
        <title>Sequencing and chromosome-scale assembly of the giantPleurodeles waltlgenome.</title>
        <authorList>
            <person name="Brown T."/>
            <person name="Elewa A."/>
            <person name="Iarovenko S."/>
            <person name="Subramanian E."/>
            <person name="Araus A.J."/>
            <person name="Petzold A."/>
            <person name="Susuki M."/>
            <person name="Suzuki K.-i.T."/>
            <person name="Hayashi T."/>
            <person name="Toyoda A."/>
            <person name="Oliveira C."/>
            <person name="Osipova E."/>
            <person name="Leigh N.D."/>
            <person name="Simon A."/>
            <person name="Yun M.H."/>
        </authorList>
    </citation>
    <scope>NUCLEOTIDE SEQUENCE</scope>
    <source>
        <strain evidence="2">20211129_DDA</strain>
        <tissue evidence="2">Liver</tissue>
    </source>
</reference>
<evidence type="ECO:0000313" key="3">
    <source>
        <dbReference type="Proteomes" id="UP001066276"/>
    </source>
</evidence>
<evidence type="ECO:0000256" key="1">
    <source>
        <dbReference type="SAM" id="MobiDB-lite"/>
    </source>
</evidence>
<accession>A0AAV7SNW8</accession>
<sequence length="129" mass="14038">MKRKVKSTTPKEVVAQTEPPGESLEEPPPHGLYPILPATGYQDPVQIEPKEERLEAQGAEATPAPALSAPRADPEQNGSDRLISELQRTVRPAEQSRSLAPPLGTMTTGHVILRLGDTSADTQRQQRNE</sequence>
<dbReference type="EMBL" id="JANPWB010000008">
    <property type="protein sequence ID" value="KAJ1165820.1"/>
    <property type="molecule type" value="Genomic_DNA"/>
</dbReference>
<proteinExistence type="predicted"/>
<comment type="caution">
    <text evidence="2">The sequence shown here is derived from an EMBL/GenBank/DDBJ whole genome shotgun (WGS) entry which is preliminary data.</text>
</comment>